<sequence>MQKLLLIALSSVAAIRLQRTSPPPRVPGFACIPVPIERLVAPGQREMMHVYDASSLAVLRHAQAYSNLTYGQVVIDAAAARERRFAVEEIGSRVRVVSMAPSQHVARDGTTSSSMMCEVLGIGLLTVGEVLSKMPFMTVECAEDGCPLNGDRLLEEWEPLPAISYAALAASAAECEHLESVASYKGPLTRGAEADLREADAARGIDGCVSQLLELRGCSAPSEACRLLLAAFAATAHLRGEVRLEAMRLAGRGDAAAAVEAVAAALDEEARRRRAMKALAGLAAGGDA</sequence>
<feature type="signal peptide" evidence="1">
    <location>
        <begin position="1"/>
        <end position="20"/>
    </location>
</feature>
<organism evidence="2 3">
    <name type="scientific">Emiliania huxleyi (strain CCMP1516)</name>
    <dbReference type="NCBI Taxonomy" id="280463"/>
    <lineage>
        <taxon>Eukaryota</taxon>
        <taxon>Haptista</taxon>
        <taxon>Haptophyta</taxon>
        <taxon>Prymnesiophyceae</taxon>
        <taxon>Isochrysidales</taxon>
        <taxon>Noelaerhabdaceae</taxon>
        <taxon>Emiliania</taxon>
    </lineage>
</organism>
<keyword evidence="3" id="KW-1185">Reference proteome</keyword>
<dbReference type="HOGENOM" id="CLU_967853_0_0_1"/>
<feature type="chain" id="PRO_5044259773" evidence="1">
    <location>
        <begin position="21"/>
        <end position="288"/>
    </location>
</feature>
<dbReference type="KEGG" id="ehx:EMIHUDRAFT_432644"/>
<reference evidence="3" key="1">
    <citation type="journal article" date="2013" name="Nature">
        <title>Pan genome of the phytoplankton Emiliania underpins its global distribution.</title>
        <authorList>
            <person name="Read B.A."/>
            <person name="Kegel J."/>
            <person name="Klute M.J."/>
            <person name="Kuo A."/>
            <person name="Lefebvre S.C."/>
            <person name="Maumus F."/>
            <person name="Mayer C."/>
            <person name="Miller J."/>
            <person name="Monier A."/>
            <person name="Salamov A."/>
            <person name="Young J."/>
            <person name="Aguilar M."/>
            <person name="Claverie J.M."/>
            <person name="Frickenhaus S."/>
            <person name="Gonzalez K."/>
            <person name="Herman E.K."/>
            <person name="Lin Y.C."/>
            <person name="Napier J."/>
            <person name="Ogata H."/>
            <person name="Sarno A.F."/>
            <person name="Shmutz J."/>
            <person name="Schroeder D."/>
            <person name="de Vargas C."/>
            <person name="Verret F."/>
            <person name="von Dassow P."/>
            <person name="Valentin K."/>
            <person name="Van de Peer Y."/>
            <person name="Wheeler G."/>
            <person name="Dacks J.B."/>
            <person name="Delwiche C.F."/>
            <person name="Dyhrman S.T."/>
            <person name="Glockner G."/>
            <person name="John U."/>
            <person name="Richards T."/>
            <person name="Worden A.Z."/>
            <person name="Zhang X."/>
            <person name="Grigoriev I.V."/>
            <person name="Allen A.E."/>
            <person name="Bidle K."/>
            <person name="Borodovsky M."/>
            <person name="Bowler C."/>
            <person name="Brownlee C."/>
            <person name="Cock J.M."/>
            <person name="Elias M."/>
            <person name="Gladyshev V.N."/>
            <person name="Groth M."/>
            <person name="Guda C."/>
            <person name="Hadaegh A."/>
            <person name="Iglesias-Rodriguez M.D."/>
            <person name="Jenkins J."/>
            <person name="Jones B.M."/>
            <person name="Lawson T."/>
            <person name="Leese F."/>
            <person name="Lindquist E."/>
            <person name="Lobanov A."/>
            <person name="Lomsadze A."/>
            <person name="Malik S.B."/>
            <person name="Marsh M.E."/>
            <person name="Mackinder L."/>
            <person name="Mock T."/>
            <person name="Mueller-Roeber B."/>
            <person name="Pagarete A."/>
            <person name="Parker M."/>
            <person name="Probert I."/>
            <person name="Quesneville H."/>
            <person name="Raines C."/>
            <person name="Rensing S.A."/>
            <person name="Riano-Pachon D.M."/>
            <person name="Richier S."/>
            <person name="Rokitta S."/>
            <person name="Shiraiwa Y."/>
            <person name="Soanes D.M."/>
            <person name="van der Giezen M."/>
            <person name="Wahlund T.M."/>
            <person name="Williams B."/>
            <person name="Wilson W."/>
            <person name="Wolfe G."/>
            <person name="Wurch L.L."/>
        </authorList>
    </citation>
    <scope>NUCLEOTIDE SEQUENCE</scope>
</reference>
<dbReference type="PaxDb" id="2903-EOD14792"/>
<evidence type="ECO:0000313" key="2">
    <source>
        <dbReference type="EnsemblProtists" id="EOD14792"/>
    </source>
</evidence>
<protein>
    <submittedName>
        <fullName evidence="2">Uncharacterized protein</fullName>
    </submittedName>
</protein>
<keyword evidence="1" id="KW-0732">Signal</keyword>
<name>A0A0D3IU57_EMIH1</name>
<dbReference type="RefSeq" id="XP_005767221.1">
    <property type="nucleotide sequence ID" value="XM_005767164.1"/>
</dbReference>
<dbReference type="Proteomes" id="UP000013827">
    <property type="component" value="Unassembled WGS sequence"/>
</dbReference>
<dbReference type="OMA" id="ECEHLES"/>
<dbReference type="EnsemblProtists" id="EOD14792">
    <property type="protein sequence ID" value="EOD14792"/>
    <property type="gene ID" value="EMIHUDRAFT_432644"/>
</dbReference>
<reference evidence="2" key="2">
    <citation type="submission" date="2024-10" db="UniProtKB">
        <authorList>
            <consortium name="EnsemblProtists"/>
        </authorList>
    </citation>
    <scope>IDENTIFICATION</scope>
</reference>
<accession>A0A0D3IU57</accession>
<evidence type="ECO:0000313" key="3">
    <source>
        <dbReference type="Proteomes" id="UP000013827"/>
    </source>
</evidence>
<evidence type="ECO:0000256" key="1">
    <source>
        <dbReference type="SAM" id="SignalP"/>
    </source>
</evidence>
<dbReference type="GeneID" id="17261076"/>
<dbReference type="AlphaFoldDB" id="A0A0D3IU57"/>
<proteinExistence type="predicted"/>